<dbReference type="PANTHER" id="PTHR34401:SF6">
    <property type="entry name" value="DUF19 DOMAIN-CONTAINING PROTEIN"/>
    <property type="match status" value="1"/>
</dbReference>
<reference evidence="3" key="1">
    <citation type="submission" date="2017-02" db="UniProtKB">
        <authorList>
            <consortium name="WormBaseParasite"/>
        </authorList>
    </citation>
    <scope>IDENTIFICATION</scope>
</reference>
<evidence type="ECO:0000256" key="1">
    <source>
        <dbReference type="SAM" id="SignalP"/>
    </source>
</evidence>
<sequence>MAYYLFNINILFSFLLIILSWHFPIVDGKKNGDVFDKVSKETGFGAVFLNTIETGKMIRQCGCDEQDKCFDNIRIQVYSCSGKCWEIFRKVTPTPDALKKCFDKKESKITAFLKCFHRKSDSCVPDNSTKKMIQKHNIAKMLNIAEEQITTRKGDLMKSAAIKQIKNVFNTTLEYASCLKQCMLKENHNGFCFDKIDCQPHLTERKTITTIKKCLKEFDWKDELAETCDCCIKAGISELKKICPMLKLMAGGSKKSRIESKPPSSTVAKMN</sequence>
<evidence type="ECO:0000313" key="2">
    <source>
        <dbReference type="Proteomes" id="UP000038045"/>
    </source>
</evidence>
<evidence type="ECO:0000313" key="3">
    <source>
        <dbReference type="WBParaSite" id="PTRK_0001643000.1"/>
    </source>
</evidence>
<keyword evidence="2" id="KW-1185">Reference proteome</keyword>
<dbReference type="WBParaSite" id="PTRK_0001643000.1">
    <property type="protein sequence ID" value="PTRK_0001643000.1"/>
    <property type="gene ID" value="PTRK_0001643000"/>
</dbReference>
<organism evidence="2 3">
    <name type="scientific">Parastrongyloides trichosuri</name>
    <name type="common">Possum-specific nematode worm</name>
    <dbReference type="NCBI Taxonomy" id="131310"/>
    <lineage>
        <taxon>Eukaryota</taxon>
        <taxon>Metazoa</taxon>
        <taxon>Ecdysozoa</taxon>
        <taxon>Nematoda</taxon>
        <taxon>Chromadorea</taxon>
        <taxon>Rhabditida</taxon>
        <taxon>Tylenchina</taxon>
        <taxon>Panagrolaimomorpha</taxon>
        <taxon>Strongyloidoidea</taxon>
        <taxon>Strongyloididae</taxon>
        <taxon>Parastrongyloides</taxon>
    </lineage>
</organism>
<protein>
    <submittedName>
        <fullName evidence="3">CPG4 domain-containing protein</fullName>
    </submittedName>
</protein>
<dbReference type="Proteomes" id="UP000038045">
    <property type="component" value="Unplaced"/>
</dbReference>
<proteinExistence type="predicted"/>
<name>A0A0N5A480_PARTI</name>
<accession>A0A0N5A480</accession>
<dbReference type="AlphaFoldDB" id="A0A0N5A480"/>
<feature type="chain" id="PRO_5005892654" evidence="1">
    <location>
        <begin position="29"/>
        <end position="271"/>
    </location>
</feature>
<feature type="signal peptide" evidence="1">
    <location>
        <begin position="1"/>
        <end position="28"/>
    </location>
</feature>
<keyword evidence="1" id="KW-0732">Signal</keyword>
<dbReference type="PANTHER" id="PTHR34401">
    <property type="entry name" value="PROTEIN CBG12388-RELATED"/>
    <property type="match status" value="1"/>
</dbReference>